<dbReference type="Proteomes" id="UP001066276">
    <property type="component" value="Chromosome 3_2"/>
</dbReference>
<dbReference type="AlphaFoldDB" id="A0AAV7TY30"/>
<evidence type="ECO:0000313" key="2">
    <source>
        <dbReference type="Proteomes" id="UP001066276"/>
    </source>
</evidence>
<organism evidence="1 2">
    <name type="scientific">Pleurodeles waltl</name>
    <name type="common">Iberian ribbed newt</name>
    <dbReference type="NCBI Taxonomy" id="8319"/>
    <lineage>
        <taxon>Eukaryota</taxon>
        <taxon>Metazoa</taxon>
        <taxon>Chordata</taxon>
        <taxon>Craniata</taxon>
        <taxon>Vertebrata</taxon>
        <taxon>Euteleostomi</taxon>
        <taxon>Amphibia</taxon>
        <taxon>Batrachia</taxon>
        <taxon>Caudata</taxon>
        <taxon>Salamandroidea</taxon>
        <taxon>Salamandridae</taxon>
        <taxon>Pleurodelinae</taxon>
        <taxon>Pleurodeles</taxon>
    </lineage>
</organism>
<accession>A0AAV7TY30</accession>
<protein>
    <submittedName>
        <fullName evidence="1">Uncharacterized protein</fullName>
    </submittedName>
</protein>
<proteinExistence type="predicted"/>
<comment type="caution">
    <text evidence="1">The sequence shown here is derived from an EMBL/GenBank/DDBJ whole genome shotgun (WGS) entry which is preliminary data.</text>
</comment>
<reference evidence="1" key="1">
    <citation type="journal article" date="2022" name="bioRxiv">
        <title>Sequencing and chromosome-scale assembly of the giantPleurodeles waltlgenome.</title>
        <authorList>
            <person name="Brown T."/>
            <person name="Elewa A."/>
            <person name="Iarovenko S."/>
            <person name="Subramanian E."/>
            <person name="Araus A.J."/>
            <person name="Petzold A."/>
            <person name="Susuki M."/>
            <person name="Suzuki K.-i.T."/>
            <person name="Hayashi T."/>
            <person name="Toyoda A."/>
            <person name="Oliveira C."/>
            <person name="Osipova E."/>
            <person name="Leigh N.D."/>
            <person name="Simon A."/>
            <person name="Yun M.H."/>
        </authorList>
    </citation>
    <scope>NUCLEOTIDE SEQUENCE</scope>
    <source>
        <strain evidence="1">20211129_DDA</strain>
        <tissue evidence="1">Liver</tissue>
    </source>
</reference>
<keyword evidence="2" id="KW-1185">Reference proteome</keyword>
<sequence length="75" mass="8748">MAGAQHALLPWLTAASRANDRLAPHMVVVMNREQRDEDDRVDDVDRFMNARIQEMLWQLQAKQEDLDNRSLCNNI</sequence>
<dbReference type="EMBL" id="JANPWB010000006">
    <property type="protein sequence ID" value="KAJ1181321.1"/>
    <property type="molecule type" value="Genomic_DNA"/>
</dbReference>
<gene>
    <name evidence="1" type="ORF">NDU88_006529</name>
</gene>
<name>A0AAV7TY30_PLEWA</name>
<evidence type="ECO:0000313" key="1">
    <source>
        <dbReference type="EMBL" id="KAJ1181321.1"/>
    </source>
</evidence>